<dbReference type="RefSeq" id="WP_049174772.1">
    <property type="nucleotide sequence ID" value="NZ_BKFK01000036.1"/>
</dbReference>
<dbReference type="EMBL" id="DPVE01000256">
    <property type="protein sequence ID" value="HCK31294.1"/>
    <property type="molecule type" value="Genomic_DNA"/>
</dbReference>
<name>A0A3D2SRF3_9GAMM</name>
<sequence>MPQYLTLAENVIESIKKEGECESDRKIFFTLIILHVRKQLKTSHLKFNQEVCNSIFDDENHIADVSTVDLSLIPRIDNGGEFLLWLAGFIQQITIDENKEEQLPLSTIMRQSVKSRSVISAGNLATDVDYGQEIKNYFLESTKNIERGD</sequence>
<reference evidence="1 2" key="1">
    <citation type="journal article" date="2018" name="Nat. Biotechnol.">
        <title>A standardized bacterial taxonomy based on genome phylogeny substantially revises the tree of life.</title>
        <authorList>
            <person name="Parks D.H."/>
            <person name="Chuvochina M."/>
            <person name="Waite D.W."/>
            <person name="Rinke C."/>
            <person name="Skarshewski A."/>
            <person name="Chaumeil P.A."/>
            <person name="Hugenholtz P."/>
        </authorList>
    </citation>
    <scope>NUCLEOTIDE SEQUENCE [LARGE SCALE GENOMIC DNA]</scope>
    <source>
        <strain evidence="1">UBA9669</strain>
    </source>
</reference>
<organism evidence="1 2">
    <name type="scientific">Acinetobacter ursingii</name>
    <dbReference type="NCBI Taxonomy" id="108980"/>
    <lineage>
        <taxon>Bacteria</taxon>
        <taxon>Pseudomonadati</taxon>
        <taxon>Pseudomonadota</taxon>
        <taxon>Gammaproteobacteria</taxon>
        <taxon>Moraxellales</taxon>
        <taxon>Moraxellaceae</taxon>
        <taxon>Acinetobacter</taxon>
    </lineage>
</organism>
<proteinExistence type="predicted"/>
<protein>
    <submittedName>
        <fullName evidence="1">Uncharacterized protein</fullName>
    </submittedName>
</protein>
<evidence type="ECO:0000313" key="1">
    <source>
        <dbReference type="EMBL" id="HCK31294.1"/>
    </source>
</evidence>
<dbReference type="Proteomes" id="UP000263596">
    <property type="component" value="Unassembled WGS sequence"/>
</dbReference>
<dbReference type="AlphaFoldDB" id="A0A3D2SRF3"/>
<comment type="caution">
    <text evidence="1">The sequence shown here is derived from an EMBL/GenBank/DDBJ whole genome shotgun (WGS) entry which is preliminary data.</text>
</comment>
<evidence type="ECO:0000313" key="2">
    <source>
        <dbReference type="Proteomes" id="UP000263596"/>
    </source>
</evidence>
<gene>
    <name evidence="1" type="ORF">DHW29_14630</name>
</gene>
<accession>A0A3D2SRF3</accession>